<dbReference type="EMBL" id="BSDR01000001">
    <property type="protein sequence ID" value="GLI34199.1"/>
    <property type="molecule type" value="Genomic_DNA"/>
</dbReference>
<name>A0A9W6CX34_9BACT</name>
<gene>
    <name evidence="2" type="ORF">DAMNIGENAA_16320</name>
</gene>
<evidence type="ECO:0000313" key="3">
    <source>
        <dbReference type="Proteomes" id="UP001144372"/>
    </source>
</evidence>
<protein>
    <recommendedName>
        <fullName evidence="1">HNH domain-containing protein</fullName>
    </recommendedName>
</protein>
<dbReference type="CDD" id="cd00085">
    <property type="entry name" value="HNHc"/>
    <property type="match status" value="1"/>
</dbReference>
<evidence type="ECO:0000259" key="1">
    <source>
        <dbReference type="Pfam" id="PF01844"/>
    </source>
</evidence>
<dbReference type="Proteomes" id="UP001144372">
    <property type="component" value="Unassembled WGS sequence"/>
</dbReference>
<accession>A0A9W6CX34</accession>
<comment type="caution">
    <text evidence="2">The sequence shown here is derived from an EMBL/GenBank/DDBJ whole genome shotgun (WGS) entry which is preliminary data.</text>
</comment>
<reference evidence="2" key="1">
    <citation type="submission" date="2022-12" db="EMBL/GenBank/DDBJ databases">
        <title>Reference genome sequencing for broad-spectrum identification of bacterial and archaeal isolates by mass spectrometry.</title>
        <authorList>
            <person name="Sekiguchi Y."/>
            <person name="Tourlousse D.M."/>
        </authorList>
    </citation>
    <scope>NUCLEOTIDE SEQUENCE</scope>
    <source>
        <strain evidence="2">ASRB1</strain>
    </source>
</reference>
<dbReference type="GO" id="GO:0003676">
    <property type="term" value="F:nucleic acid binding"/>
    <property type="evidence" value="ECO:0007669"/>
    <property type="project" value="InterPro"/>
</dbReference>
<dbReference type="Pfam" id="PF01844">
    <property type="entry name" value="HNH"/>
    <property type="match status" value="1"/>
</dbReference>
<dbReference type="InterPro" id="IPR002711">
    <property type="entry name" value="HNH"/>
</dbReference>
<dbReference type="Gene3D" id="1.10.30.50">
    <property type="match status" value="1"/>
</dbReference>
<sequence length="260" mass="28995">MTNSNIESDALTSSDQKQVDERLNIVNSTIRPFARKIHKILVDLQPGCIPKVRSPSNMPYIRYTPYPDVFHLVTNQSACSLQVMKTSLGIGEILIGAGCILSDKVNYFGIKIDSQESVDSFLRAIKLCFPDIQDSLGIISNVAGEISKFEIFTEGAVHSILVNAYERDKKARKKCLDHYGAICCVCKFDFGKYYGSAFQDFIHVHHIKPISSIGKEYIIDPIADLRPLCPNCHAAVHAINPPYSIEQIKQLVKESSETSK</sequence>
<evidence type="ECO:0000313" key="2">
    <source>
        <dbReference type="EMBL" id="GLI34199.1"/>
    </source>
</evidence>
<dbReference type="InterPro" id="IPR003615">
    <property type="entry name" value="HNH_nuc"/>
</dbReference>
<proteinExistence type="predicted"/>
<organism evidence="2 3">
    <name type="scientific">Desulforhabdus amnigena</name>
    <dbReference type="NCBI Taxonomy" id="40218"/>
    <lineage>
        <taxon>Bacteria</taxon>
        <taxon>Pseudomonadati</taxon>
        <taxon>Thermodesulfobacteriota</taxon>
        <taxon>Syntrophobacteria</taxon>
        <taxon>Syntrophobacterales</taxon>
        <taxon>Syntrophobacteraceae</taxon>
        <taxon>Desulforhabdus</taxon>
    </lineage>
</organism>
<dbReference type="GO" id="GO:0004519">
    <property type="term" value="F:endonuclease activity"/>
    <property type="evidence" value="ECO:0007669"/>
    <property type="project" value="InterPro"/>
</dbReference>
<dbReference type="GO" id="GO:0008270">
    <property type="term" value="F:zinc ion binding"/>
    <property type="evidence" value="ECO:0007669"/>
    <property type="project" value="InterPro"/>
</dbReference>
<keyword evidence="3" id="KW-1185">Reference proteome</keyword>
<feature type="domain" description="HNH" evidence="1">
    <location>
        <begin position="183"/>
        <end position="237"/>
    </location>
</feature>
<dbReference type="RefSeq" id="WP_281793460.1">
    <property type="nucleotide sequence ID" value="NZ_BSDR01000001.1"/>
</dbReference>
<dbReference type="AlphaFoldDB" id="A0A9W6CX34"/>